<protein>
    <submittedName>
        <fullName evidence="2">Uncharacterized protein</fullName>
    </submittedName>
</protein>
<gene>
    <name evidence="2" type="ORF">FA09DRAFT_331671</name>
</gene>
<dbReference type="RefSeq" id="XP_025596367.1">
    <property type="nucleotide sequence ID" value="XM_025743126.1"/>
</dbReference>
<dbReference type="OrthoDB" id="2012278at2759"/>
<feature type="compositionally biased region" description="Polar residues" evidence="1">
    <location>
        <begin position="61"/>
        <end position="75"/>
    </location>
</feature>
<name>A0A316Z553_9BASI</name>
<evidence type="ECO:0000313" key="2">
    <source>
        <dbReference type="EMBL" id="PWN96088.1"/>
    </source>
</evidence>
<keyword evidence="3" id="KW-1185">Reference proteome</keyword>
<feature type="region of interest" description="Disordered" evidence="1">
    <location>
        <begin position="1"/>
        <end position="95"/>
    </location>
</feature>
<accession>A0A316Z553</accession>
<sequence length="108" mass="11464">MRCSDEPPPHHFVAGAGQQPRKFAAPLEAERSAFRGRSDVGSKKRERAQHARGSAEAALSDANSSAAPTLATSFDSEGHSPQPGPTPDVGPDIRRSVTCRCKGIRESL</sequence>
<organism evidence="2 3">
    <name type="scientific">Tilletiopsis washingtonensis</name>
    <dbReference type="NCBI Taxonomy" id="58919"/>
    <lineage>
        <taxon>Eukaryota</taxon>
        <taxon>Fungi</taxon>
        <taxon>Dikarya</taxon>
        <taxon>Basidiomycota</taxon>
        <taxon>Ustilaginomycotina</taxon>
        <taxon>Exobasidiomycetes</taxon>
        <taxon>Entylomatales</taxon>
        <taxon>Entylomatales incertae sedis</taxon>
        <taxon>Tilletiopsis</taxon>
    </lineage>
</organism>
<feature type="compositionally biased region" description="Basic and acidic residues" evidence="1">
    <location>
        <begin position="28"/>
        <end position="43"/>
    </location>
</feature>
<evidence type="ECO:0000313" key="3">
    <source>
        <dbReference type="Proteomes" id="UP000245946"/>
    </source>
</evidence>
<dbReference type="AlphaFoldDB" id="A0A316Z553"/>
<evidence type="ECO:0000256" key="1">
    <source>
        <dbReference type="SAM" id="MobiDB-lite"/>
    </source>
</evidence>
<dbReference type="Proteomes" id="UP000245946">
    <property type="component" value="Unassembled WGS sequence"/>
</dbReference>
<dbReference type="EMBL" id="KZ819301">
    <property type="protein sequence ID" value="PWN96088.1"/>
    <property type="molecule type" value="Genomic_DNA"/>
</dbReference>
<reference evidence="2 3" key="1">
    <citation type="journal article" date="2018" name="Mol. Biol. Evol.">
        <title>Broad Genomic Sampling Reveals a Smut Pathogenic Ancestry of the Fungal Clade Ustilaginomycotina.</title>
        <authorList>
            <person name="Kijpornyongpan T."/>
            <person name="Mondo S.J."/>
            <person name="Barry K."/>
            <person name="Sandor L."/>
            <person name="Lee J."/>
            <person name="Lipzen A."/>
            <person name="Pangilinan J."/>
            <person name="LaButti K."/>
            <person name="Hainaut M."/>
            <person name="Henrissat B."/>
            <person name="Grigoriev I.V."/>
            <person name="Spatafora J.W."/>
            <person name="Aime M.C."/>
        </authorList>
    </citation>
    <scope>NUCLEOTIDE SEQUENCE [LARGE SCALE GENOMIC DNA]</scope>
    <source>
        <strain evidence="2 3">MCA 4186</strain>
    </source>
</reference>
<proteinExistence type="predicted"/>
<dbReference type="GeneID" id="37270670"/>